<dbReference type="Pfam" id="PF24883">
    <property type="entry name" value="NPHP3_N"/>
    <property type="match status" value="1"/>
</dbReference>
<dbReference type="InterPro" id="IPR056884">
    <property type="entry name" value="NPHP3-like_N"/>
</dbReference>
<feature type="domain" description="TANC1/2-like AAA+ ATPase lid" evidence="5">
    <location>
        <begin position="304"/>
        <end position="384"/>
    </location>
</feature>
<feature type="domain" description="GPI inositol-deacylase winged helix" evidence="3">
    <location>
        <begin position="400"/>
        <end position="483"/>
    </location>
</feature>
<dbReference type="InterPro" id="IPR027417">
    <property type="entry name" value="P-loop_NTPase"/>
</dbReference>
<evidence type="ECO:0000259" key="4">
    <source>
        <dbReference type="Pfam" id="PF24883"/>
    </source>
</evidence>
<dbReference type="PANTHER" id="PTHR10039:SF14">
    <property type="entry name" value="NACHT DOMAIN-CONTAINING PROTEIN"/>
    <property type="match status" value="1"/>
</dbReference>
<protein>
    <submittedName>
        <fullName evidence="6">Uncharacterized protein</fullName>
    </submittedName>
</protein>
<feature type="domain" description="Nephrocystin 3-like N-terminal" evidence="4">
    <location>
        <begin position="111"/>
        <end position="280"/>
    </location>
</feature>
<keyword evidence="7" id="KW-1185">Reference proteome</keyword>
<dbReference type="AlphaFoldDB" id="A0A3N4KDR8"/>
<name>A0A3N4KDR8_9PEZI</name>
<dbReference type="InterPro" id="IPR058018">
    <property type="entry name" value="AAA_lid_TANC1/2"/>
</dbReference>
<evidence type="ECO:0000313" key="6">
    <source>
        <dbReference type="EMBL" id="RPB06541.1"/>
    </source>
</evidence>
<dbReference type="PANTHER" id="PTHR10039">
    <property type="entry name" value="AMELOGENIN"/>
    <property type="match status" value="1"/>
</dbReference>
<dbReference type="OrthoDB" id="194358at2759"/>
<dbReference type="InterPro" id="IPR054471">
    <property type="entry name" value="GPIID_WHD"/>
</dbReference>
<dbReference type="EMBL" id="ML119291">
    <property type="protein sequence ID" value="RPB06541.1"/>
    <property type="molecule type" value="Genomic_DNA"/>
</dbReference>
<proteinExistence type="predicted"/>
<dbReference type="Proteomes" id="UP000277580">
    <property type="component" value="Unassembled WGS sequence"/>
</dbReference>
<keyword evidence="1" id="KW-0677">Repeat</keyword>
<dbReference type="Pfam" id="PF22939">
    <property type="entry name" value="WHD_GPIID"/>
    <property type="match status" value="1"/>
</dbReference>
<gene>
    <name evidence="6" type="ORF">P167DRAFT_550456</name>
</gene>
<reference evidence="6 7" key="1">
    <citation type="journal article" date="2018" name="Nat. Ecol. Evol.">
        <title>Pezizomycetes genomes reveal the molecular basis of ectomycorrhizal truffle lifestyle.</title>
        <authorList>
            <person name="Murat C."/>
            <person name="Payen T."/>
            <person name="Noel B."/>
            <person name="Kuo A."/>
            <person name="Morin E."/>
            <person name="Chen J."/>
            <person name="Kohler A."/>
            <person name="Krizsan K."/>
            <person name="Balestrini R."/>
            <person name="Da Silva C."/>
            <person name="Montanini B."/>
            <person name="Hainaut M."/>
            <person name="Levati E."/>
            <person name="Barry K.W."/>
            <person name="Belfiori B."/>
            <person name="Cichocki N."/>
            <person name="Clum A."/>
            <person name="Dockter R.B."/>
            <person name="Fauchery L."/>
            <person name="Guy J."/>
            <person name="Iotti M."/>
            <person name="Le Tacon F."/>
            <person name="Lindquist E.A."/>
            <person name="Lipzen A."/>
            <person name="Malagnac F."/>
            <person name="Mello A."/>
            <person name="Molinier V."/>
            <person name="Miyauchi S."/>
            <person name="Poulain J."/>
            <person name="Riccioni C."/>
            <person name="Rubini A."/>
            <person name="Sitrit Y."/>
            <person name="Splivallo R."/>
            <person name="Traeger S."/>
            <person name="Wang M."/>
            <person name="Zifcakova L."/>
            <person name="Wipf D."/>
            <person name="Zambonelli A."/>
            <person name="Paolocci F."/>
            <person name="Nowrousian M."/>
            <person name="Ottonello S."/>
            <person name="Baldrian P."/>
            <person name="Spatafora J.W."/>
            <person name="Henrissat B."/>
            <person name="Nagy L.G."/>
            <person name="Aury J.M."/>
            <person name="Wincker P."/>
            <person name="Grigoriev I.V."/>
            <person name="Bonfante P."/>
            <person name="Martin F.M."/>
        </authorList>
    </citation>
    <scope>NUCLEOTIDE SEQUENCE [LARGE SCALE GENOMIC DNA]</scope>
    <source>
        <strain evidence="6 7">CCBAS932</strain>
    </source>
</reference>
<dbReference type="Gene3D" id="3.40.50.300">
    <property type="entry name" value="P-loop containing nucleotide triphosphate hydrolases"/>
    <property type="match status" value="1"/>
</dbReference>
<evidence type="ECO:0000256" key="1">
    <source>
        <dbReference type="ARBA" id="ARBA00022737"/>
    </source>
</evidence>
<sequence length="605" mass="68377">MASSDDEILTPYIEASNKPTGCSPDAAAATGERSFRQAIKGIQQGSSDIRLGPPSRKRGRQDNKRHPLQQTANTAQEMEIELKDREKTLKWFSCSSFETELREFVKKWVPETCKWVGTHQEYKKWDDTSAGAPQFLWIFGKPGCGKTFLSHSIRQRLSQEGGIVLYFYFNSKQNDSGKQSANAFYQTIIYQLLKALEGTATSAECYSVAHELRRNTGANTSITNERLLSTLKDILLKIGTRVNIVIDALDECKEDNQEFVESSVSLCRDIPSLKVVITSRPELNIVDRFTKISSEINIRLDFSKTESNHDIDLYIEQRLQNSKTLGDKMFPEMTKEIREKLRKKAGGLFLYVRLMLDLLEQQATEEGIRNGLESLPETLVGIYQNIIQKIEKNASKDLGEMARRVLRWVAAAQRPLTIDGLMMALRAEKLKAKENPTISDLGPFIPNYRERLWQICFPLLEVLEDDTVQVIHVSLKQYLLGQNISGQEPVTTTGGDRGYFRYNPPEEHLELALTCVAYLSVQKLKPIGLSEIESDGNVNKPEVGLIDLLRRIPSHELTNEEVGVLCVRNSRMDRSLPSVRGWFFPGAECETLEVLSGTGSTEKLD</sequence>
<evidence type="ECO:0000313" key="7">
    <source>
        <dbReference type="Proteomes" id="UP000277580"/>
    </source>
</evidence>
<feature type="region of interest" description="Disordered" evidence="2">
    <location>
        <begin position="1"/>
        <end position="71"/>
    </location>
</feature>
<organism evidence="6 7">
    <name type="scientific">Morchella conica CCBAS932</name>
    <dbReference type="NCBI Taxonomy" id="1392247"/>
    <lineage>
        <taxon>Eukaryota</taxon>
        <taxon>Fungi</taxon>
        <taxon>Dikarya</taxon>
        <taxon>Ascomycota</taxon>
        <taxon>Pezizomycotina</taxon>
        <taxon>Pezizomycetes</taxon>
        <taxon>Pezizales</taxon>
        <taxon>Morchellaceae</taxon>
        <taxon>Morchella</taxon>
    </lineage>
</organism>
<dbReference type="SUPFAM" id="SSF52540">
    <property type="entry name" value="P-loop containing nucleoside triphosphate hydrolases"/>
    <property type="match status" value="1"/>
</dbReference>
<evidence type="ECO:0000259" key="5">
    <source>
        <dbReference type="Pfam" id="PF25520"/>
    </source>
</evidence>
<dbReference type="InParanoid" id="A0A3N4KDR8"/>
<evidence type="ECO:0000256" key="2">
    <source>
        <dbReference type="SAM" id="MobiDB-lite"/>
    </source>
</evidence>
<evidence type="ECO:0000259" key="3">
    <source>
        <dbReference type="Pfam" id="PF22939"/>
    </source>
</evidence>
<dbReference type="Pfam" id="PF25520">
    <property type="entry name" value="AAA_lid_TANC1"/>
    <property type="match status" value="1"/>
</dbReference>
<accession>A0A3N4KDR8</accession>